<dbReference type="InterPro" id="IPR019964">
    <property type="entry name" value="KH_domain_protein_archaea"/>
</dbReference>
<evidence type="ECO:0000259" key="2">
    <source>
        <dbReference type="Pfam" id="PF22891"/>
    </source>
</evidence>
<organism evidence="3">
    <name type="scientific">mine drainage metagenome</name>
    <dbReference type="NCBI Taxonomy" id="410659"/>
    <lineage>
        <taxon>unclassified sequences</taxon>
        <taxon>metagenomes</taxon>
        <taxon>ecological metagenomes</taxon>
    </lineage>
</organism>
<dbReference type="InterPro" id="IPR055211">
    <property type="entry name" value="KH_PNO1_2nd"/>
</dbReference>
<dbReference type="EMBL" id="AUZZ01008340">
    <property type="protein sequence ID" value="EQD38251.1"/>
    <property type="molecule type" value="Genomic_DNA"/>
</dbReference>
<dbReference type="Gene3D" id="3.30.1370.10">
    <property type="entry name" value="K Homology domain, type 1"/>
    <property type="match status" value="2"/>
</dbReference>
<dbReference type="AlphaFoldDB" id="T0YRU8"/>
<protein>
    <submittedName>
        <fullName evidence="3">KH type 1 domain protein</fullName>
    </submittedName>
</protein>
<evidence type="ECO:0000256" key="1">
    <source>
        <dbReference type="ARBA" id="ARBA00022884"/>
    </source>
</evidence>
<gene>
    <name evidence="3" type="ORF">B2A_11544</name>
</gene>
<feature type="domain" description="PNO1 second type I KH" evidence="2">
    <location>
        <begin position="78"/>
        <end position="162"/>
    </location>
</feature>
<dbReference type="Pfam" id="PF22891">
    <property type="entry name" value="KH_PNO1_2nd"/>
    <property type="match status" value="1"/>
</dbReference>
<keyword evidence="1" id="KW-0694">RNA-binding</keyword>
<dbReference type="PANTHER" id="PTHR12826">
    <property type="entry name" value="RIBONUCLEASE Y"/>
    <property type="match status" value="1"/>
</dbReference>
<accession>T0YRU8</accession>
<reference evidence="3" key="1">
    <citation type="submission" date="2013-08" db="EMBL/GenBank/DDBJ databases">
        <authorList>
            <person name="Mendez C."/>
            <person name="Richter M."/>
            <person name="Ferrer M."/>
            <person name="Sanchez J."/>
        </authorList>
    </citation>
    <scope>NUCLEOTIDE SEQUENCE</scope>
</reference>
<dbReference type="NCBIfam" id="TIGR03665">
    <property type="entry name" value="arCOG04150"/>
    <property type="match status" value="1"/>
</dbReference>
<proteinExistence type="predicted"/>
<name>T0YRU8_9ZZZZ</name>
<reference evidence="3" key="2">
    <citation type="journal article" date="2014" name="ISME J.">
        <title>Microbial stratification in low pH oxic and suboxic macroscopic growths along an acid mine drainage.</title>
        <authorList>
            <person name="Mendez-Garcia C."/>
            <person name="Mesa V."/>
            <person name="Sprenger R.R."/>
            <person name="Richter M."/>
            <person name="Diez M.S."/>
            <person name="Solano J."/>
            <person name="Bargiela R."/>
            <person name="Golyshina O.V."/>
            <person name="Manteca A."/>
            <person name="Ramos J.L."/>
            <person name="Gallego J.R."/>
            <person name="Llorente I."/>
            <person name="Martins Dos Santos V.A."/>
            <person name="Jensen O.N."/>
            <person name="Pelaez A.I."/>
            <person name="Sanchez J."/>
            <person name="Ferrer M."/>
        </authorList>
    </citation>
    <scope>NUCLEOTIDE SEQUENCE</scope>
</reference>
<evidence type="ECO:0000313" key="3">
    <source>
        <dbReference type="EMBL" id="EQD38251.1"/>
    </source>
</evidence>
<dbReference type="SUPFAM" id="SSF54791">
    <property type="entry name" value="Eukaryotic type KH-domain (KH-domain type I)"/>
    <property type="match status" value="1"/>
</dbReference>
<dbReference type="InterPro" id="IPR036612">
    <property type="entry name" value="KH_dom_type_1_sf"/>
</dbReference>
<dbReference type="PANTHER" id="PTHR12826:SF13">
    <property type="entry name" value="RNA-BINDING PROTEIN PNO1"/>
    <property type="match status" value="1"/>
</dbReference>
<dbReference type="GO" id="GO:0003723">
    <property type="term" value="F:RNA binding"/>
    <property type="evidence" value="ECO:0007669"/>
    <property type="project" value="UniProtKB-KW"/>
</dbReference>
<sequence length="174" mass="19472">MQEVYIPADRIKKLKTDEGLKAIERASGCRLKVNRKEDFVEIDGDGYSEFLAKNMLTAFGRGFGISTACLLASEDYYFSYIDLGRSINSEKRIEQVKARIIGEHGKAKKYIESVSSAHISVYGNTVGFIGEAECIKEAEVAVETIIAGSTHKLAYSRMEALHRKNHRLLRDASF</sequence>
<comment type="caution">
    <text evidence="3">The sequence shown here is derived from an EMBL/GenBank/DDBJ whole genome shotgun (WGS) entry which is preliminary data.</text>
</comment>